<sequence>DRARNNVFLSVCPSKKSLTIWCVTDFLIIACLLRVCVGQNIFDGLYFHSLKSVLEWLDTAELLRLSR</sequence>
<keyword evidence="1" id="KW-0812">Transmembrane</keyword>
<evidence type="ECO:0000313" key="2">
    <source>
        <dbReference type="EMBL" id="OQV15242.1"/>
    </source>
</evidence>
<feature type="non-terminal residue" evidence="2">
    <location>
        <position position="67"/>
    </location>
</feature>
<evidence type="ECO:0000256" key="1">
    <source>
        <dbReference type="SAM" id="Phobius"/>
    </source>
</evidence>
<organism evidence="2 3">
    <name type="scientific">Hypsibius exemplaris</name>
    <name type="common">Freshwater tardigrade</name>
    <dbReference type="NCBI Taxonomy" id="2072580"/>
    <lineage>
        <taxon>Eukaryota</taxon>
        <taxon>Metazoa</taxon>
        <taxon>Ecdysozoa</taxon>
        <taxon>Tardigrada</taxon>
        <taxon>Eutardigrada</taxon>
        <taxon>Parachela</taxon>
        <taxon>Hypsibioidea</taxon>
        <taxon>Hypsibiidae</taxon>
        <taxon>Hypsibius</taxon>
    </lineage>
</organism>
<keyword evidence="1" id="KW-1133">Transmembrane helix</keyword>
<dbReference type="Proteomes" id="UP000192578">
    <property type="component" value="Unassembled WGS sequence"/>
</dbReference>
<feature type="transmembrane region" description="Helical" evidence="1">
    <location>
        <begin position="18"/>
        <end position="37"/>
    </location>
</feature>
<keyword evidence="3" id="KW-1185">Reference proteome</keyword>
<name>A0A1W0WJA6_HYPEX</name>
<proteinExistence type="predicted"/>
<evidence type="ECO:0000313" key="3">
    <source>
        <dbReference type="Proteomes" id="UP000192578"/>
    </source>
</evidence>
<comment type="caution">
    <text evidence="2">The sequence shown here is derived from an EMBL/GenBank/DDBJ whole genome shotgun (WGS) entry which is preliminary data.</text>
</comment>
<reference evidence="3" key="1">
    <citation type="submission" date="2017-01" db="EMBL/GenBank/DDBJ databases">
        <title>Comparative genomics of anhydrobiosis in the tardigrade Hypsibius dujardini.</title>
        <authorList>
            <person name="Yoshida Y."/>
            <person name="Koutsovoulos G."/>
            <person name="Laetsch D."/>
            <person name="Stevens L."/>
            <person name="Kumar S."/>
            <person name="Horikawa D."/>
            <person name="Ishino K."/>
            <person name="Komine S."/>
            <person name="Tomita M."/>
            <person name="Blaxter M."/>
            <person name="Arakawa K."/>
        </authorList>
    </citation>
    <scope>NUCLEOTIDE SEQUENCE [LARGE SCALE GENOMIC DNA]</scope>
    <source>
        <strain evidence="3">Z151</strain>
    </source>
</reference>
<keyword evidence="1" id="KW-0472">Membrane</keyword>
<protein>
    <submittedName>
        <fullName evidence="2">Uncharacterized protein</fullName>
    </submittedName>
</protein>
<dbReference type="AlphaFoldDB" id="A0A1W0WJA6"/>
<accession>A0A1W0WJA6</accession>
<gene>
    <name evidence="2" type="ORF">BV898_10624</name>
</gene>
<dbReference type="EMBL" id="MTYJ01000092">
    <property type="protein sequence ID" value="OQV15242.1"/>
    <property type="molecule type" value="Genomic_DNA"/>
</dbReference>